<proteinExistence type="predicted"/>
<organism evidence="1 2">
    <name type="scientific">Sulfurovum indicum</name>
    <dbReference type="NCBI Taxonomy" id="2779528"/>
    <lineage>
        <taxon>Bacteria</taxon>
        <taxon>Pseudomonadati</taxon>
        <taxon>Campylobacterota</taxon>
        <taxon>Epsilonproteobacteria</taxon>
        <taxon>Campylobacterales</taxon>
        <taxon>Sulfurovaceae</taxon>
        <taxon>Sulfurovum</taxon>
    </lineage>
</organism>
<dbReference type="EMBL" id="CP063164">
    <property type="protein sequence ID" value="QOR61388.1"/>
    <property type="molecule type" value="Genomic_DNA"/>
</dbReference>
<name>A0A7M1S1Z3_9BACT</name>
<dbReference type="Proteomes" id="UP000595074">
    <property type="component" value="Chromosome"/>
</dbReference>
<evidence type="ECO:0000313" key="2">
    <source>
        <dbReference type="Proteomes" id="UP000595074"/>
    </source>
</evidence>
<accession>A0A7M1S1Z3</accession>
<dbReference type="AlphaFoldDB" id="A0A7M1S1Z3"/>
<evidence type="ECO:0000313" key="1">
    <source>
        <dbReference type="EMBL" id="QOR61388.1"/>
    </source>
</evidence>
<sequence>MIENKQYTIEKIKKIEDMKNRNEIMERMKSGISFDDEIKDDTYDEYEDYDWKKNYE</sequence>
<dbReference type="RefSeq" id="WP_197548062.1">
    <property type="nucleotide sequence ID" value="NZ_CP063164.1"/>
</dbReference>
<protein>
    <submittedName>
        <fullName evidence="1">Uncharacterized protein</fullName>
    </submittedName>
</protein>
<reference evidence="1 2" key="1">
    <citation type="submission" date="2020-10" db="EMBL/GenBank/DDBJ databases">
        <title>The genome of sulfurovum sp.</title>
        <authorList>
            <person name="Xie S."/>
            <person name="Shao Z."/>
            <person name="Jiang L."/>
        </authorList>
    </citation>
    <scope>NUCLEOTIDE SEQUENCE [LARGE SCALE GENOMIC DNA]</scope>
    <source>
        <strain evidence="1 2">ST-419</strain>
    </source>
</reference>
<gene>
    <name evidence="1" type="ORF">IMZ28_08020</name>
</gene>
<keyword evidence="2" id="KW-1185">Reference proteome</keyword>
<dbReference type="KEGG" id="sinu:IMZ28_08020"/>